<evidence type="ECO:0000313" key="5">
    <source>
        <dbReference type="Proteomes" id="UP000298652"/>
    </source>
</evidence>
<dbReference type="PANTHER" id="PTHR13068">
    <property type="entry name" value="CGI-12 PROTEIN-RELATED"/>
    <property type="match status" value="1"/>
</dbReference>
<dbReference type="AlphaFoldDB" id="A0A4U6V030"/>
<dbReference type="Gramene" id="TKW20533">
    <property type="protein sequence ID" value="TKW20533"/>
    <property type="gene ID" value="SEVIR_4G094800v2"/>
</dbReference>
<evidence type="ECO:0000256" key="1">
    <source>
        <dbReference type="ARBA" id="ARBA00007692"/>
    </source>
</evidence>
<dbReference type="Proteomes" id="UP000298652">
    <property type="component" value="Chromosome 4"/>
</dbReference>
<dbReference type="GO" id="GO:0006353">
    <property type="term" value="P:DNA-templated transcription termination"/>
    <property type="evidence" value="ECO:0007669"/>
    <property type="project" value="UniProtKB-KW"/>
</dbReference>
<dbReference type="GO" id="GO:0003676">
    <property type="term" value="F:nucleic acid binding"/>
    <property type="evidence" value="ECO:0007669"/>
    <property type="project" value="InterPro"/>
</dbReference>
<gene>
    <name evidence="4" type="ORF">SEVIR_4G094800v2</name>
</gene>
<evidence type="ECO:0000256" key="2">
    <source>
        <dbReference type="ARBA" id="ARBA00022472"/>
    </source>
</evidence>
<comment type="similarity">
    <text evidence="1">Belongs to the mTERF family.</text>
</comment>
<dbReference type="Gene3D" id="1.25.70.10">
    <property type="entry name" value="Transcription termination factor 3, mitochondrial"/>
    <property type="match status" value="1"/>
</dbReference>
<proteinExistence type="inferred from homology"/>
<dbReference type="PANTHER" id="PTHR13068:SF83">
    <property type="entry name" value="OS06G0224500 PROTEIN"/>
    <property type="match status" value="1"/>
</dbReference>
<name>A0A4U6V030_SETVI</name>
<dbReference type="InterPro" id="IPR003690">
    <property type="entry name" value="MTERF"/>
</dbReference>
<sequence>MIWHLRRCIFPLVLQTPPRLPASQATPLFFLHRHRAISSAASTISAKPFAVEDYLVATCGLTRTQAVKAHKKLSYLKDLTKPDAVLAFLSDLGIPRSDIAAVVAVDPRCLCASVERTLAPRVAELGGLGLSHPQLARIIPYFYTSRCSSLRRTVGFWLEVFGSFNKLLQALRMNRGILSVDIEGVAKPNLAFLQQCGIGACEIPGMNLYSSRLFIMNPKSLQEAAERVEELGLKRGSQMFRRALALVAFMSKEDVTRKLELFQKFGFSQDQVLVIVRKAPLVLPLTEEKIRRVMHFLMRDVGLEAPYIVQRPALFMYSLERRLLPRHWLLKVLREKGLLNVDVDYYYTAKLAERIFLQKFMHPFKDRVPGLADDYASRCSGKAPSGAALQEI</sequence>
<evidence type="ECO:0000313" key="4">
    <source>
        <dbReference type="EMBL" id="TKW20533.1"/>
    </source>
</evidence>
<keyword evidence="2" id="KW-0804">Transcription</keyword>
<keyword evidence="2" id="KW-0805">Transcription regulation</keyword>
<protein>
    <submittedName>
        <fullName evidence="4">Uncharacterized protein</fullName>
    </submittedName>
</protein>
<dbReference type="Pfam" id="PF02536">
    <property type="entry name" value="mTERF"/>
    <property type="match status" value="1"/>
</dbReference>
<dbReference type="EMBL" id="CM016555">
    <property type="protein sequence ID" value="TKW20533.1"/>
    <property type="molecule type" value="Genomic_DNA"/>
</dbReference>
<organism evidence="4 5">
    <name type="scientific">Setaria viridis</name>
    <name type="common">Green bristlegrass</name>
    <name type="synonym">Setaria italica subsp. viridis</name>
    <dbReference type="NCBI Taxonomy" id="4556"/>
    <lineage>
        <taxon>Eukaryota</taxon>
        <taxon>Viridiplantae</taxon>
        <taxon>Streptophyta</taxon>
        <taxon>Embryophyta</taxon>
        <taxon>Tracheophyta</taxon>
        <taxon>Spermatophyta</taxon>
        <taxon>Magnoliopsida</taxon>
        <taxon>Liliopsida</taxon>
        <taxon>Poales</taxon>
        <taxon>Poaceae</taxon>
        <taxon>PACMAD clade</taxon>
        <taxon>Panicoideae</taxon>
        <taxon>Panicodae</taxon>
        <taxon>Paniceae</taxon>
        <taxon>Cenchrinae</taxon>
        <taxon>Setaria</taxon>
    </lineage>
</organism>
<dbReference type="OMA" id="CGMSDVA"/>
<reference evidence="4" key="1">
    <citation type="submission" date="2019-03" db="EMBL/GenBank/DDBJ databases">
        <title>WGS assembly of Setaria viridis.</title>
        <authorList>
            <person name="Huang P."/>
            <person name="Jenkins J."/>
            <person name="Grimwood J."/>
            <person name="Barry K."/>
            <person name="Healey A."/>
            <person name="Mamidi S."/>
            <person name="Sreedasyam A."/>
            <person name="Shu S."/>
            <person name="Feldman M."/>
            <person name="Wu J."/>
            <person name="Yu Y."/>
            <person name="Chen C."/>
            <person name="Johnson J."/>
            <person name="Rokhsar D."/>
            <person name="Baxter I."/>
            <person name="Schmutz J."/>
            <person name="Brutnell T."/>
            <person name="Kellogg E."/>
        </authorList>
    </citation>
    <scope>NUCLEOTIDE SEQUENCE [LARGE SCALE GENOMIC DNA]</scope>
</reference>
<dbReference type="InterPro" id="IPR038538">
    <property type="entry name" value="MTERF_sf"/>
</dbReference>
<dbReference type="SMART" id="SM00733">
    <property type="entry name" value="Mterf"/>
    <property type="match status" value="4"/>
</dbReference>
<keyword evidence="5" id="KW-1185">Reference proteome</keyword>
<accession>A0A4U6V030</accession>
<keyword evidence="3" id="KW-0809">Transit peptide</keyword>
<evidence type="ECO:0000256" key="3">
    <source>
        <dbReference type="ARBA" id="ARBA00022946"/>
    </source>
</evidence>
<keyword evidence="2" id="KW-0806">Transcription termination</keyword>
<dbReference type="FunFam" id="1.25.70.10:FF:000001">
    <property type="entry name" value="Mitochondrial transcription termination factor-like"/>
    <property type="match status" value="1"/>
</dbReference>